<evidence type="ECO:0000313" key="5">
    <source>
        <dbReference type="EMBL" id="CDQ93026.1"/>
    </source>
</evidence>
<protein>
    <recommendedName>
        <fullName evidence="4">Ig-like domain-containing protein</fullName>
    </recommendedName>
</protein>
<evidence type="ECO:0000313" key="6">
    <source>
        <dbReference type="Proteomes" id="UP000193380"/>
    </source>
</evidence>
<feature type="domain" description="Ig-like" evidence="4">
    <location>
        <begin position="35"/>
        <end position="134"/>
    </location>
</feature>
<dbReference type="AlphaFoldDB" id="A0A060YMS1"/>
<dbReference type="InterPro" id="IPR039257">
    <property type="entry name" value="BTLA"/>
</dbReference>
<dbReference type="GO" id="GO:0038023">
    <property type="term" value="F:signaling receptor activity"/>
    <property type="evidence" value="ECO:0007669"/>
    <property type="project" value="InterPro"/>
</dbReference>
<dbReference type="PaxDb" id="8022-A0A060YMS1"/>
<feature type="region of interest" description="Disordered" evidence="1">
    <location>
        <begin position="217"/>
        <end position="291"/>
    </location>
</feature>
<dbReference type="PANTHER" id="PTHR37996:SF1">
    <property type="entry name" value="B- AND T-LYMPHOCYTE ATTENUATOR"/>
    <property type="match status" value="1"/>
</dbReference>
<accession>A0A060YMS1</accession>
<sequence length="437" mass="49039">MGPRDCWSWTSLPLTILAVLLFHRDANGQDSDCFPEIRVARNTVWRTSPGKKLKMNCSVAFCSNSPTPSWCKFDESNICLTVNTTTLIQTQLTNLTNTTWISFLTFKSISRGDAGLYRCELHTAVGHSINVIVSERIEDTTDLYQNNETNSTASQSDSFREWVWPYVYSSAGIVVFVIVVITISMLSMRGCKSACPARKSRKEDQTENQYMAIPMTQQAFPRPNPQSHHRGSIRSHQSQDRLQAQPTPPPDCIYDNAPARGPRRTHPAPGQAAANQVAVPVDTDNTYSNGKEKEEESDIMYAALNHQVKPRAAARPAQPRIEGSEYAAIRVCYCRCAGCFAVYLLCWDVIRRFPVLHKPKPPHAAAHGYISCDAVRSFQCVCVSGVCVRVCVCVFVLYKHHDRGSGVRGDNFLLLFSCLNSLFCSQEEVGYFTYFYR</sequence>
<dbReference type="GO" id="GO:0002768">
    <property type="term" value="P:immune response-regulating cell surface receptor signaling pathway"/>
    <property type="evidence" value="ECO:0007669"/>
    <property type="project" value="InterPro"/>
</dbReference>
<dbReference type="InterPro" id="IPR036179">
    <property type="entry name" value="Ig-like_dom_sf"/>
</dbReference>
<feature type="compositionally biased region" description="Polar residues" evidence="1">
    <location>
        <begin position="234"/>
        <end position="245"/>
    </location>
</feature>
<keyword evidence="2" id="KW-0812">Transmembrane</keyword>
<evidence type="ECO:0000256" key="1">
    <source>
        <dbReference type="SAM" id="MobiDB-lite"/>
    </source>
</evidence>
<name>A0A060YMS1_ONCMY</name>
<dbReference type="PANTHER" id="PTHR37996">
    <property type="entry name" value="B- AND T-LYMPHOCYTE ATTENUATOR"/>
    <property type="match status" value="1"/>
</dbReference>
<reference evidence="5" key="2">
    <citation type="submission" date="2014-03" db="EMBL/GenBank/DDBJ databases">
        <authorList>
            <person name="Genoscope - CEA"/>
        </authorList>
    </citation>
    <scope>NUCLEOTIDE SEQUENCE</scope>
</reference>
<keyword evidence="3" id="KW-0732">Signal</keyword>
<evidence type="ECO:0000256" key="3">
    <source>
        <dbReference type="SAM" id="SignalP"/>
    </source>
</evidence>
<dbReference type="EMBL" id="FR914317">
    <property type="protein sequence ID" value="CDQ93026.1"/>
    <property type="molecule type" value="Genomic_DNA"/>
</dbReference>
<proteinExistence type="predicted"/>
<dbReference type="InterPro" id="IPR013783">
    <property type="entry name" value="Ig-like_fold"/>
</dbReference>
<dbReference type="InterPro" id="IPR003599">
    <property type="entry name" value="Ig_sub"/>
</dbReference>
<dbReference type="Gene3D" id="2.60.40.10">
    <property type="entry name" value="Immunoglobulins"/>
    <property type="match status" value="1"/>
</dbReference>
<dbReference type="InterPro" id="IPR007110">
    <property type="entry name" value="Ig-like_dom"/>
</dbReference>
<keyword evidence="2" id="KW-1133">Transmembrane helix</keyword>
<feature type="signal peptide" evidence="3">
    <location>
        <begin position="1"/>
        <end position="28"/>
    </location>
</feature>
<feature type="chain" id="PRO_5001596370" description="Ig-like domain-containing protein" evidence="3">
    <location>
        <begin position="29"/>
        <end position="437"/>
    </location>
</feature>
<evidence type="ECO:0000259" key="4">
    <source>
        <dbReference type="PROSITE" id="PS50835"/>
    </source>
</evidence>
<dbReference type="SMART" id="SM00409">
    <property type="entry name" value="IG"/>
    <property type="match status" value="1"/>
</dbReference>
<dbReference type="STRING" id="8022.A0A060YMS1"/>
<organism evidence="5 6">
    <name type="scientific">Oncorhynchus mykiss</name>
    <name type="common">Rainbow trout</name>
    <name type="synonym">Salmo gairdneri</name>
    <dbReference type="NCBI Taxonomy" id="8022"/>
    <lineage>
        <taxon>Eukaryota</taxon>
        <taxon>Metazoa</taxon>
        <taxon>Chordata</taxon>
        <taxon>Craniata</taxon>
        <taxon>Vertebrata</taxon>
        <taxon>Euteleostomi</taxon>
        <taxon>Actinopterygii</taxon>
        <taxon>Neopterygii</taxon>
        <taxon>Teleostei</taxon>
        <taxon>Protacanthopterygii</taxon>
        <taxon>Salmoniformes</taxon>
        <taxon>Salmonidae</taxon>
        <taxon>Salmoninae</taxon>
        <taxon>Oncorhynchus</taxon>
    </lineage>
</organism>
<dbReference type="SUPFAM" id="SSF48726">
    <property type="entry name" value="Immunoglobulin"/>
    <property type="match status" value="1"/>
</dbReference>
<reference evidence="5" key="1">
    <citation type="journal article" date="2014" name="Nat. Commun.">
        <title>The rainbow trout genome provides novel insights into evolution after whole-genome duplication in vertebrates.</title>
        <authorList>
            <person name="Berthelot C."/>
            <person name="Brunet F."/>
            <person name="Chalopin D."/>
            <person name="Juanchich A."/>
            <person name="Bernard M."/>
            <person name="Noel B."/>
            <person name="Bento P."/>
            <person name="Da Silva C."/>
            <person name="Labadie K."/>
            <person name="Alberti A."/>
            <person name="Aury J.M."/>
            <person name="Louis A."/>
            <person name="Dehais P."/>
            <person name="Bardou P."/>
            <person name="Montfort J."/>
            <person name="Klopp C."/>
            <person name="Cabau C."/>
            <person name="Gaspin C."/>
            <person name="Thorgaard G.H."/>
            <person name="Boussaha M."/>
            <person name="Quillet E."/>
            <person name="Guyomard R."/>
            <person name="Galiana D."/>
            <person name="Bobe J."/>
            <person name="Volff J.N."/>
            <person name="Genet C."/>
            <person name="Wincker P."/>
            <person name="Jaillon O."/>
            <person name="Roest Crollius H."/>
            <person name="Guiguen Y."/>
        </authorList>
    </citation>
    <scope>NUCLEOTIDE SEQUENCE [LARGE SCALE GENOMIC DNA]</scope>
</reference>
<dbReference type="Proteomes" id="UP000193380">
    <property type="component" value="Unassembled WGS sequence"/>
</dbReference>
<dbReference type="PROSITE" id="PS50835">
    <property type="entry name" value="IG_LIKE"/>
    <property type="match status" value="1"/>
</dbReference>
<keyword evidence="2" id="KW-0472">Membrane</keyword>
<feature type="transmembrane region" description="Helical" evidence="2">
    <location>
        <begin position="162"/>
        <end position="183"/>
    </location>
</feature>
<dbReference type="GO" id="GO:0005886">
    <property type="term" value="C:plasma membrane"/>
    <property type="evidence" value="ECO:0007669"/>
    <property type="project" value="InterPro"/>
</dbReference>
<gene>
    <name evidence="5" type="ORF">GSONMT00004490001</name>
</gene>
<evidence type="ECO:0000256" key="2">
    <source>
        <dbReference type="SAM" id="Phobius"/>
    </source>
</evidence>